<dbReference type="Pfam" id="PF14686">
    <property type="entry name" value="fn3_3"/>
    <property type="match status" value="1"/>
</dbReference>
<dbReference type="EMBL" id="KI912110">
    <property type="protein sequence ID" value="ETS84957.1"/>
    <property type="molecule type" value="Genomic_DNA"/>
</dbReference>
<dbReference type="InterPro" id="IPR016590">
    <property type="entry name" value="Rhamnogalacturonase_B"/>
</dbReference>
<dbReference type="STRING" id="1229662.W3XHN7"/>
<dbReference type="AlphaFoldDB" id="W3XHN7"/>
<feature type="domain" description="Rhamnogalacturonan lyase" evidence="5">
    <location>
        <begin position="55"/>
        <end position="128"/>
    </location>
</feature>
<reference evidence="7" key="1">
    <citation type="journal article" date="2015" name="BMC Genomics">
        <title>Genomic and transcriptomic analysis of the endophytic fungus Pestalotiopsis fici reveals its lifestyle and high potential for synthesis of natural products.</title>
        <authorList>
            <person name="Wang X."/>
            <person name="Zhang X."/>
            <person name="Liu L."/>
            <person name="Xiang M."/>
            <person name="Wang W."/>
            <person name="Sun X."/>
            <person name="Che Y."/>
            <person name="Guo L."/>
            <person name="Liu G."/>
            <person name="Guo L."/>
            <person name="Wang C."/>
            <person name="Yin W.B."/>
            <person name="Stadler M."/>
            <person name="Zhang X."/>
            <person name="Liu X."/>
        </authorList>
    </citation>
    <scope>NUCLEOTIDE SEQUENCE [LARGE SCALE GENOMIC DNA]</scope>
    <source>
        <strain evidence="7">W106-1 / CGMCC3.15140</strain>
    </source>
</reference>
<protein>
    <submittedName>
        <fullName evidence="6">Uncharacterized protein</fullName>
    </submittedName>
</protein>
<evidence type="ECO:0000259" key="5">
    <source>
        <dbReference type="Pfam" id="PF14686"/>
    </source>
</evidence>
<dbReference type="GeneID" id="19267995"/>
<dbReference type="SUPFAM" id="SSF49452">
    <property type="entry name" value="Starch-binding domain-like"/>
    <property type="match status" value="1"/>
</dbReference>
<dbReference type="Gene3D" id="2.60.40.1120">
    <property type="entry name" value="Carboxypeptidase-like, regulatory domain"/>
    <property type="match status" value="1"/>
</dbReference>
<dbReference type="HOGENOM" id="CLU_1396789_0_0_1"/>
<dbReference type="RefSeq" id="XP_007829754.1">
    <property type="nucleotide sequence ID" value="XM_007831563.1"/>
</dbReference>
<dbReference type="InterPro" id="IPR013784">
    <property type="entry name" value="Carb-bd-like_fold"/>
</dbReference>
<feature type="domain" description="Rhamnogalacturonan lyase" evidence="4">
    <location>
        <begin position="144"/>
        <end position="188"/>
    </location>
</feature>
<evidence type="ECO:0000313" key="6">
    <source>
        <dbReference type="EMBL" id="ETS84957.1"/>
    </source>
</evidence>
<name>W3XHN7_PESFW</name>
<sequence>MNHGDFGYGSTEVPRVGFHGPYIFSMSGADVRYPSDFDISLLDDLGLEGYVKSSARGVVTGTAYGTPANFQRVVHWYNSKYQSWAETQSDGSFKSPPLPADTYTQALYQGQLLAATTTVKVKAGATATASITASNPIITQSRTTVFQIGDYDGSPASFVNADIQPQHHPSDKRMNWTSVPFTVGDNSKTFPMALF</sequence>
<evidence type="ECO:0000313" key="7">
    <source>
        <dbReference type="Proteomes" id="UP000030651"/>
    </source>
</evidence>
<dbReference type="KEGG" id="pfy:PFICI_02982"/>
<dbReference type="GO" id="GO:0016837">
    <property type="term" value="F:carbon-oxygen lyase activity, acting on polysaccharides"/>
    <property type="evidence" value="ECO:0007669"/>
    <property type="project" value="InterPro"/>
</dbReference>
<dbReference type="GO" id="GO:0030246">
    <property type="term" value="F:carbohydrate binding"/>
    <property type="evidence" value="ECO:0007669"/>
    <property type="project" value="InterPro"/>
</dbReference>
<dbReference type="InParanoid" id="W3XHN7"/>
<dbReference type="InterPro" id="IPR029413">
    <property type="entry name" value="RG-lyase_II"/>
</dbReference>
<dbReference type="InterPro" id="IPR008979">
    <property type="entry name" value="Galactose-bd-like_sf"/>
</dbReference>
<evidence type="ECO:0000259" key="4">
    <source>
        <dbReference type="Pfam" id="PF14683"/>
    </source>
</evidence>
<dbReference type="OrthoDB" id="114708at2759"/>
<gene>
    <name evidence="6" type="ORF">PFICI_02982</name>
</gene>
<dbReference type="GO" id="GO:0045490">
    <property type="term" value="P:pectin catabolic process"/>
    <property type="evidence" value="ECO:0007669"/>
    <property type="project" value="TreeGrafter"/>
</dbReference>
<dbReference type="InterPro" id="IPR029411">
    <property type="entry name" value="RG-lyase_III"/>
</dbReference>
<dbReference type="Proteomes" id="UP000030651">
    <property type="component" value="Unassembled WGS sequence"/>
</dbReference>
<dbReference type="eggNOG" id="ENOG502QTKY">
    <property type="taxonomic scope" value="Eukaryota"/>
</dbReference>
<dbReference type="PANTHER" id="PTHR36574:SF1">
    <property type="entry name" value="RHAMNOGALACTURONATE LYASE-RELATED"/>
    <property type="match status" value="1"/>
</dbReference>
<evidence type="ECO:0000256" key="3">
    <source>
        <dbReference type="ARBA" id="ARBA00023326"/>
    </source>
</evidence>
<proteinExistence type="predicted"/>
<evidence type="ECO:0000256" key="2">
    <source>
        <dbReference type="ARBA" id="ARBA00023277"/>
    </source>
</evidence>
<accession>W3XHN7</accession>
<keyword evidence="3" id="KW-0624">Polysaccharide degradation</keyword>
<dbReference type="OMA" id="MALYQQE"/>
<dbReference type="PANTHER" id="PTHR36574">
    <property type="entry name" value="RHAMNOGALACTURONATE LYASE-RELATED"/>
    <property type="match status" value="1"/>
</dbReference>
<evidence type="ECO:0000256" key="1">
    <source>
        <dbReference type="ARBA" id="ARBA00022729"/>
    </source>
</evidence>
<keyword evidence="1" id="KW-0732">Signal</keyword>
<dbReference type="Gene3D" id="2.60.120.260">
    <property type="entry name" value="Galactose-binding domain-like"/>
    <property type="match status" value="1"/>
</dbReference>
<organism evidence="6 7">
    <name type="scientific">Pestalotiopsis fici (strain W106-1 / CGMCC3.15140)</name>
    <dbReference type="NCBI Taxonomy" id="1229662"/>
    <lineage>
        <taxon>Eukaryota</taxon>
        <taxon>Fungi</taxon>
        <taxon>Dikarya</taxon>
        <taxon>Ascomycota</taxon>
        <taxon>Pezizomycotina</taxon>
        <taxon>Sordariomycetes</taxon>
        <taxon>Xylariomycetidae</taxon>
        <taxon>Amphisphaeriales</taxon>
        <taxon>Sporocadaceae</taxon>
        <taxon>Pestalotiopsis</taxon>
    </lineage>
</organism>
<dbReference type="Pfam" id="PF14683">
    <property type="entry name" value="CBM-like"/>
    <property type="match status" value="1"/>
</dbReference>
<dbReference type="SUPFAM" id="SSF49785">
    <property type="entry name" value="Galactose-binding domain-like"/>
    <property type="match status" value="1"/>
</dbReference>
<keyword evidence="2" id="KW-0119">Carbohydrate metabolism</keyword>
<keyword evidence="7" id="KW-1185">Reference proteome</keyword>